<feature type="compositionally biased region" description="Basic and acidic residues" evidence="7">
    <location>
        <begin position="985"/>
        <end position="998"/>
    </location>
</feature>
<feature type="region of interest" description="Disordered" evidence="7">
    <location>
        <begin position="1739"/>
        <end position="1815"/>
    </location>
</feature>
<sequence length="3121" mass="343696">MASSARLVTIKRSGDDGAHFPLSLSSCLFGRSIECDIRIQLPVVSKKHCKIEVKEQEAILYNFSSANPTQVNGTIINEPVQLKHGDIITIIDRSFRYEDGSHDGSRPTEFPRKSLGKEPARRASRDTISADPDGKDQDTKASKMTASRRSFVYAKGLSADSPASDDSKDSVTQDSSGHVEQHDRRNLGEPTSGDLFKKFRATRSSYGDLKSSPAQSLSNSNKNESPFEKLYQSMKEELDVKSEKSHRKSEPQFDRAAEESWETERLVSCKARPKSSRSTPVTATSSPKVGKSWTERWRGGVGPVQTPTETAKMKTPVQKAQQLKDEDSRVPGRRNSVNLDESESAQAVHKIVTPGKLVTRNQAAVKVGHVASPANTPEHSSSKKRRSIPADMEVPCAETQKRLSLTQCLAPGEKKSPKDSFSKPEKLGTVAKQTCSGITGLSSIDISNCGDSINKSEGVPLKRRRVSFGGHLRPELFDENLPPNTPLKRGETPTKRKSLGTHSPAGLKKIIKERPPSPGKQESPGVTPPRTNDERRRSGRTSLASSGSKFLYETDIPKKAGRKSGNLPAKRASISRSQHGILQMICSKRRSGASEANLIVAKSWADVVKLGVKQTQMKVVKHVPQKQTRKRQRRPSTPKKPTSSLHDQFTTGHANSPCTIVIGRAQTEKASMPARPYKMLNNLMLNWKMDFSEDLSGLTEMFKTPVKEKQQQMSDVGSILSDSENLSERQLQGTNSEDTPPPTASEILGEKVLLSTQNAAKQQSNKYSASSTLRRQSIKHENTVQTPKNVHNITQIEKKTPASETEPLKTASSMSKLRRSRELRHTLVKSKNEKTEAVLAKSITGRHLRKTFQGQEVDQQVQGSENSSQRCEENSKLSEDSEKTSARRSSARKQKLTKDLVGSQMVTQSADCAEDLLSQEQGTIQNLEESMYTQNTSKSDQGVAKQKVNTVVDATRVKRWSKTPVKMTHPLEGAADFTEHFETPDLKDEPIGDDETKVLCKSPQPKTENLKASAKPRTSTSRRKVDRKEELSAVTKLIHMSGESTPAPAQEDNDTTTFMETPKQKLDFTGNSTGHKRRSQASKNRAQPLEDLDGFQELFQTPAAARTPVTVDESAKVSLESVQPQLVITSASTKRLSKTGLSKVDVREEPSTLGKRTKSSDTVTGTPAPVQEENNTMAFMQTPKQKLDFTGNSTGHKRRSRASKNRAQPLEDLDGFQELFQTPAAASDPVTVDESAKVSLESVQPQLVITPASTKRLSKTGLSKVDVREEPSTLGKRTKSSDTVTGTPAPVQEENNTTAFMQTPKQKLDFTGNSTGHKRRSRASKNRAQPLEDLDGFQELFQTPAAASDPVTVDESAKVSLESVQPQLVITPASTKRLSKTGLSKVDVREEPSTLGKRTKSSDTVTGTPAPVQDENNTTAFMQTPKQKLDFTGNSTGHKRRSRASKNRAQPLEDLDGFQELFQTPAAASDPVTVDESAKVSLESVQPQLVITPASTKRLSKTGLSKVDVREEPSTLGKRTKSSDTVTGTPAPVQEENNTMAFMQTPKQKLDFTGNSTGHKRRSRASKNRAQPLEDLDGFQELFQTPAAASDPVTVDESAKVSLESVQPQLVITPASTKRLSKTGLSKVDVREEPSTLGKRRKSSDTVTGTPAPVQDENNTMAFMQTPKQKLDFTGNSTGHKRRSRASKNRAQPLEDLDGFQELFQTPAAASDPVTVDESAKVSLESVQPQLVITPASTKRLSKTGLSKVDVREEPSTLGKRTKSSDTVTGTPAPVQDENNTTAFMQTPKQKLDFTGNSTGHKRRSRASKNRAQPLEDLDGFQELFQTPAAASDPVTVDESAKVSLESVQPQLVITPASTKRLSKTGLSKVDVREEPSTLGKRTKSSGRVTGTPAPVQEENNTTTFMETPKQKLESLGDLTGLRKQSRTPKAKAQYLEDISGFQEGFQTPDHANGPLAVGKTKKMSFISPQPGSAITLKSIERQSRASMSNMNVKEELLESEEHLQLGEGIDTLQVPNNNKVFRSSRKPAKRKLDPTASMPSSKRMRRSSKDSTPSLEDVTGSQQLCQMPGHAKDSLNTEASTMFTKPPQSGPVRTQNNRKSLPKISLRQVDVTGGISVLGKQSPGRALTAPVQADNGIKAIMETPKETLATAADLTGFTRPQQTPKEKDQPLEDYGGFQELFQTPAGASDSVTVEESKKMPVESLQPQPVRTPASTKRLSKTGLSKVDVREEPSTPGKRTKSSDTVTGTPAPVPEENDTTPFMQTPKQKLEFTGNSAGHKRRSRTPKTRAQPLEDLDGFQELFQTPAGASDPVTVDESTKVSLESSQPLPVITPASTKRLSKTPGQNKDLVTLDNLAKMPGSSPPPEPIDTSVISGRQLRTRLRNLYVKNELSEDGMHPKMSGEIVDSSRAPGGEEKVIKARKQCVKRKLDTAVNLPSSKRQRIAGAEEPQTLEDLPGFQELCQAPCLVMDSVIVDKTTKVPSKSPEPVDTTSEIKPRRRLKRLGVTEEPIPQRTTTRVLRQTRNTHKEPIDSSNGVDEFKESSAQKQDPAISLTGRRNQPRKVKEKTQPLEELTSFQEEIATRMSCKSPQPEEKKTLVGLKKQLRIQLFKVGVEEEPTAQRKQPARETRSRLKEPMGNRINVEELKKSTEQKIDPVASMTVSKRPRRIPKEKAQTVELAGLKGPIQTLGHTEESARDKEPTQMPCNSLQPEQVDSLQPSPRRPRTRHGKVEADKPSAVRKTVPTSRQSVRSRKVTEIDDNGTKASKAPVKQTLDTVAKETDSKRQLRTRKNGVQPLEVLGDSKEITQISDHSEKLRHDTNILKSTLQQKPDSMKPLRKCRRVLRTSKEDPKEVLMDTSDLAALQSKSNLYLSPPRKSARDGRILKTRTLCSVTPKQEATGEKPVHKKQRAASTKRQVSPEPVKVKHLRSVSHKRESVEEHISTIMQIEEMEAKRENPVTPDQSSRYRKKTEKQPSPKFDASAEKVGIKKNEKTMKISQETEPQNPDPGTKKSSSLGKVSGKRTCLRSRGQTEIPQPHEAEEKTRKSGAEISIKTQQEKGVSGDPDVRRLRSRQTRVTLDNEPKPRVTRGAKKDAKTLKKDEDIVYTKILRTRSHQKSETV</sequence>
<dbReference type="GO" id="GO:0005737">
    <property type="term" value="C:cytoplasm"/>
    <property type="evidence" value="ECO:0000266"/>
    <property type="project" value="RGD"/>
</dbReference>
<feature type="region of interest" description="Disordered" evidence="7">
    <location>
        <begin position="759"/>
        <end position="830"/>
    </location>
</feature>
<evidence type="ECO:0000256" key="6">
    <source>
        <dbReference type="ARBA" id="ARBA00023306"/>
    </source>
</evidence>
<feature type="compositionally biased region" description="Basic and acidic residues" evidence="7">
    <location>
        <begin position="2691"/>
        <end position="2701"/>
    </location>
</feature>
<dbReference type="Pfam" id="PF00498">
    <property type="entry name" value="FHA"/>
    <property type="match status" value="1"/>
</dbReference>
<evidence type="ECO:0000256" key="5">
    <source>
        <dbReference type="ARBA" id="ARBA00023242"/>
    </source>
</evidence>
<dbReference type="InterPro" id="IPR029334">
    <property type="entry name" value="PP1-bd"/>
</dbReference>
<feature type="compositionally biased region" description="Basic and acidic residues" evidence="7">
    <location>
        <begin position="132"/>
        <end position="141"/>
    </location>
</feature>
<feature type="compositionally biased region" description="Polar residues" evidence="7">
    <location>
        <begin position="852"/>
        <end position="869"/>
    </location>
</feature>
<feature type="region of interest" description="Disordered" evidence="7">
    <location>
        <begin position="618"/>
        <end position="653"/>
    </location>
</feature>
<dbReference type="GO" id="GO:0006259">
    <property type="term" value="P:DNA metabolic process"/>
    <property type="evidence" value="ECO:0000270"/>
    <property type="project" value="RGD"/>
</dbReference>
<evidence type="ECO:0000256" key="1">
    <source>
        <dbReference type="ARBA" id="ARBA00004123"/>
    </source>
</evidence>
<dbReference type="Ensembl" id="ENSRNOT00000038176.7">
    <property type="protein sequence ID" value="ENSRNOP00000038727.6"/>
    <property type="gene ID" value="ENSRNOG00000028137.7"/>
</dbReference>
<dbReference type="GO" id="GO:0000793">
    <property type="term" value="C:condensed chromosome"/>
    <property type="evidence" value="ECO:0000266"/>
    <property type="project" value="RGD"/>
</dbReference>
<evidence type="ECO:0000259" key="8">
    <source>
        <dbReference type="PROSITE" id="PS50006"/>
    </source>
</evidence>
<reference evidence="9" key="4">
    <citation type="submission" date="2025-09" db="UniProtKB">
        <authorList>
            <consortium name="Ensembl"/>
        </authorList>
    </citation>
    <scope>IDENTIFICATION</scope>
    <source>
        <strain evidence="9">Brown Norway</strain>
    </source>
</reference>
<dbReference type="SMART" id="SM01295">
    <property type="entry name" value="K167R"/>
    <property type="match status" value="16"/>
</dbReference>
<dbReference type="AGR" id="RGD:1305476"/>
<feature type="compositionally biased region" description="Polar residues" evidence="7">
    <location>
        <begin position="1656"/>
        <end position="1678"/>
    </location>
</feature>
<dbReference type="eggNOG" id="ENOG502QRVV">
    <property type="taxonomic scope" value="Eukaryota"/>
</dbReference>
<dbReference type="PeptideAtlas" id="D4A0Y6"/>
<feature type="compositionally biased region" description="Polar residues" evidence="7">
    <location>
        <begin position="643"/>
        <end position="653"/>
    </location>
</feature>
<comment type="subcellular location">
    <subcellularLocation>
        <location evidence="1">Nucleus</location>
    </subcellularLocation>
</comment>
<feature type="compositionally biased region" description="Polar residues" evidence="7">
    <location>
        <begin position="276"/>
        <end position="287"/>
    </location>
</feature>
<dbReference type="GO" id="GO:0008283">
    <property type="term" value="P:cell population proliferation"/>
    <property type="evidence" value="ECO:0000266"/>
    <property type="project" value="RGD"/>
</dbReference>
<feature type="region of interest" description="Disordered" evidence="7">
    <location>
        <begin position="1859"/>
        <end position="1911"/>
    </location>
</feature>
<feature type="compositionally biased region" description="Polar residues" evidence="7">
    <location>
        <begin position="1535"/>
        <end position="1557"/>
    </location>
</feature>
<feature type="compositionally biased region" description="Polar residues" evidence="7">
    <location>
        <begin position="1414"/>
        <end position="1436"/>
    </location>
</feature>
<feature type="region of interest" description="Disordered" evidence="7">
    <location>
        <begin position="369"/>
        <end position="434"/>
    </location>
</feature>
<feature type="compositionally biased region" description="Polar residues" evidence="7">
    <location>
        <begin position="759"/>
        <end position="775"/>
    </location>
</feature>
<dbReference type="GO" id="GO:0140693">
    <property type="term" value="F:molecular condensate scaffold activity"/>
    <property type="evidence" value="ECO:0000266"/>
    <property type="project" value="RGD"/>
</dbReference>
<keyword evidence="12" id="KW-1267">Proteomics identification</keyword>
<reference evidence="9" key="3">
    <citation type="submission" date="2025-08" db="UniProtKB">
        <authorList>
            <consortium name="Ensembl"/>
        </authorList>
    </citation>
    <scope>IDENTIFICATION</scope>
    <source>
        <strain evidence="9">Brown Norway</strain>
    </source>
</reference>
<dbReference type="Gene3D" id="2.60.200.20">
    <property type="match status" value="1"/>
</dbReference>
<feature type="compositionally biased region" description="Basic residues" evidence="7">
    <location>
        <begin position="1800"/>
        <end position="1809"/>
    </location>
</feature>
<feature type="compositionally biased region" description="Basic and acidic residues" evidence="7">
    <location>
        <begin position="412"/>
        <end position="426"/>
    </location>
</feature>
<feature type="region of interest" description="Disordered" evidence="7">
    <location>
        <begin position="1617"/>
        <end position="1694"/>
    </location>
</feature>
<feature type="compositionally biased region" description="Polar residues" evidence="7">
    <location>
        <begin position="2704"/>
        <end position="2719"/>
    </location>
</feature>
<dbReference type="Pfam" id="PF15276">
    <property type="entry name" value="PP1_bind"/>
    <property type="match status" value="1"/>
</dbReference>
<dbReference type="PROSITE" id="PS50006">
    <property type="entry name" value="FHA_DOMAIN"/>
    <property type="match status" value="1"/>
</dbReference>
<evidence type="ECO:0000256" key="2">
    <source>
        <dbReference type="ARBA" id="ARBA00022499"/>
    </source>
</evidence>
<feature type="compositionally biased region" description="Basic and acidic residues" evidence="7">
    <location>
        <begin position="98"/>
        <end position="125"/>
    </location>
</feature>
<dbReference type="GO" id="GO:0005634">
    <property type="term" value="C:nucleus"/>
    <property type="evidence" value="ECO:0000314"/>
    <property type="project" value="MGI"/>
</dbReference>
<keyword evidence="2" id="KW-1017">Isopeptide bond</keyword>
<dbReference type="GO" id="GO:0007088">
    <property type="term" value="P:regulation of mitotic nuclear division"/>
    <property type="evidence" value="ECO:0000266"/>
    <property type="project" value="RGD"/>
</dbReference>
<dbReference type="GO" id="GO:0003723">
    <property type="term" value="F:RNA binding"/>
    <property type="evidence" value="ECO:0000266"/>
    <property type="project" value="RGD"/>
</dbReference>
<evidence type="ECO:0000256" key="7">
    <source>
        <dbReference type="SAM" id="MobiDB-lite"/>
    </source>
</evidence>
<dbReference type="GO" id="GO:1990705">
    <property type="term" value="P:cholangiocyte proliferation"/>
    <property type="evidence" value="ECO:0000266"/>
    <property type="project" value="RGD"/>
</dbReference>
<evidence type="ECO:0007829" key="13">
    <source>
        <dbReference type="PubMed" id="22673903"/>
    </source>
</evidence>
<gene>
    <name evidence="9 11" type="primary">Mki67</name>
</gene>
<feature type="compositionally biased region" description="Basic residues" evidence="7">
    <location>
        <begin position="2278"/>
        <end position="2287"/>
    </location>
</feature>
<evidence type="ECO:0000313" key="9">
    <source>
        <dbReference type="Ensembl" id="ENSRNOP00000038727.6"/>
    </source>
</evidence>
<evidence type="ECO:0007829" key="12">
    <source>
        <dbReference type="PeptideAtlas" id="D4A0Y6"/>
    </source>
</evidence>
<evidence type="ECO:0000313" key="11">
    <source>
        <dbReference type="RGD" id="1305476"/>
    </source>
</evidence>
<feature type="region of interest" description="Disordered" evidence="7">
    <location>
        <begin position="2646"/>
        <end position="2767"/>
    </location>
</feature>
<feature type="compositionally biased region" description="Basic and acidic residues" evidence="7">
    <location>
        <begin position="165"/>
        <end position="187"/>
    </location>
</feature>
<feature type="region of interest" description="Disordered" evidence="7">
    <location>
        <begin position="985"/>
        <end position="1090"/>
    </location>
</feature>
<feature type="region of interest" description="Disordered" evidence="7">
    <location>
        <begin position="2507"/>
        <end position="2570"/>
    </location>
</feature>
<evidence type="ECO:0000256" key="3">
    <source>
        <dbReference type="ARBA" id="ARBA00022553"/>
    </source>
</evidence>
<feature type="compositionally biased region" description="Polar residues" evidence="7">
    <location>
        <begin position="1172"/>
        <end position="1194"/>
    </location>
</feature>
<dbReference type="GO" id="GO:0005730">
    <property type="term" value="C:nucleolus"/>
    <property type="evidence" value="ECO:0000266"/>
    <property type="project" value="RGD"/>
</dbReference>
<feature type="compositionally biased region" description="Basic and acidic residues" evidence="7">
    <location>
        <begin position="2981"/>
        <end position="2995"/>
    </location>
</feature>
<feature type="compositionally biased region" description="Basic and acidic residues" evidence="7">
    <location>
        <begin position="2933"/>
        <end position="2942"/>
    </location>
</feature>
<dbReference type="GO" id="GO:0000775">
    <property type="term" value="C:chromosome, centromeric region"/>
    <property type="evidence" value="ECO:0000266"/>
    <property type="project" value="RGD"/>
</dbReference>
<feature type="compositionally biased region" description="Basic residues" evidence="7">
    <location>
        <begin position="1558"/>
        <end position="1567"/>
    </location>
</feature>
<accession>D4A0Y6</accession>
<dbReference type="PaxDb" id="10116-ENSRNOP00000038727"/>
<keyword evidence="6" id="KW-0131">Cell cycle</keyword>
<feature type="compositionally biased region" description="Polar residues" evidence="7">
    <location>
        <begin position="1777"/>
        <end position="1799"/>
    </location>
</feature>
<dbReference type="GO" id="GO:0005694">
    <property type="term" value="C:chromosome"/>
    <property type="evidence" value="ECO:0000266"/>
    <property type="project" value="RGD"/>
</dbReference>
<feature type="compositionally biased region" description="Basic residues" evidence="7">
    <location>
        <begin position="1316"/>
        <end position="1325"/>
    </location>
</feature>
<dbReference type="SUPFAM" id="SSF49879">
    <property type="entry name" value="SMAD/FHA domain"/>
    <property type="match status" value="1"/>
</dbReference>
<feature type="compositionally biased region" description="Basic residues" evidence="7">
    <location>
        <begin position="816"/>
        <end position="828"/>
    </location>
</feature>
<dbReference type="InterPro" id="IPR008984">
    <property type="entry name" value="SMAD_FHA_dom_sf"/>
</dbReference>
<feature type="region of interest" description="Disordered" evidence="7">
    <location>
        <begin position="1133"/>
        <end position="1209"/>
    </location>
</feature>
<feature type="region of interest" description="Disordered" evidence="7">
    <location>
        <begin position="2872"/>
        <end position="3101"/>
    </location>
</feature>
<dbReference type="VEuPathDB" id="HostDB:ENSRNOG00000028137"/>
<dbReference type="PhosphoSitePlus" id="D4A0Y6"/>
<reference evidence="9" key="2">
    <citation type="submission" date="2024-01" db="EMBL/GenBank/DDBJ databases">
        <title>GRCr8: a new rat reference genome assembly contstructed from accurate long reads and long range scaffolding.</title>
        <authorList>
            <person name="Doris P.A."/>
            <person name="Kalbfleisch T."/>
            <person name="Li K."/>
            <person name="Howe K."/>
            <person name="Wood J."/>
        </authorList>
    </citation>
    <scope>NUCLEOTIDE SEQUENCE [LARGE SCALE GENOMIC DNA]</scope>
    <source>
        <strain evidence="9">Brown Norway</strain>
    </source>
</reference>
<feature type="compositionally biased region" description="Basic and acidic residues" evidence="7">
    <location>
        <begin position="3036"/>
        <end position="3048"/>
    </location>
</feature>
<dbReference type="GO" id="GO:0005654">
    <property type="term" value="C:nucleoplasm"/>
    <property type="evidence" value="ECO:0000266"/>
    <property type="project" value="RGD"/>
</dbReference>
<dbReference type="FunCoup" id="D4A0Y6">
    <property type="interactions" value="301"/>
</dbReference>
<dbReference type="UCSC" id="RGD:1305476">
    <property type="organism name" value="rat"/>
</dbReference>
<reference evidence="13" key="1">
    <citation type="journal article" date="2012" name="Nat. Commun.">
        <title>Quantitative maps of protein phosphorylation sites across 14 different rat organs and tissues.</title>
        <authorList>
            <person name="Lundby A."/>
            <person name="Secher A."/>
            <person name="Lage K."/>
            <person name="Nordsborg N.B."/>
            <person name="Dmytriyev A."/>
            <person name="Lundby C."/>
            <person name="Olsen J.V."/>
        </authorList>
    </citation>
    <scope>IDENTIFICATION BY MASS SPECTROMETRY [LARGE SCALE ANALYSIS]</scope>
</reference>
<dbReference type="InterPro" id="IPR000253">
    <property type="entry name" value="FHA_dom"/>
</dbReference>
<dbReference type="GO" id="GO:1902275">
    <property type="term" value="P:regulation of chromatin organization"/>
    <property type="evidence" value="ECO:0000266"/>
    <property type="project" value="RGD"/>
</dbReference>
<proteinExistence type="evidence at protein level"/>
<feature type="region of interest" description="Disordered" evidence="7">
    <location>
        <begin position="1497"/>
        <end position="1573"/>
    </location>
</feature>
<dbReference type="PANTHER" id="PTHR21603:SF17">
    <property type="entry name" value="PROLIFERATION MARKER PROTEIN KI-67"/>
    <property type="match status" value="1"/>
</dbReference>
<feature type="region of interest" description="Disordered" evidence="7">
    <location>
        <begin position="473"/>
        <end position="574"/>
    </location>
</feature>
<dbReference type="GlyGen" id="D4A0Y6">
    <property type="glycosylation" value="3 sites"/>
</dbReference>
<feature type="region of interest" description="Disordered" evidence="7">
    <location>
        <begin position="2305"/>
        <end position="2349"/>
    </location>
</feature>
<feature type="compositionally biased region" description="Basic residues" evidence="7">
    <location>
        <begin position="619"/>
        <end position="637"/>
    </location>
</feature>
<evidence type="ECO:0000256" key="4">
    <source>
        <dbReference type="ARBA" id="ARBA00022843"/>
    </source>
</evidence>
<feature type="compositionally biased region" description="Polar residues" evidence="7">
    <location>
        <begin position="1293"/>
        <end position="1315"/>
    </location>
</feature>
<dbReference type="PROSITE" id="PS51257">
    <property type="entry name" value="PROKAR_LIPOPROTEIN"/>
    <property type="match status" value="1"/>
</dbReference>
<dbReference type="OMA" id="TPNHTDK"/>
<dbReference type="GO" id="GO:0034605">
    <property type="term" value="P:cellular response to heat"/>
    <property type="evidence" value="ECO:0000270"/>
    <property type="project" value="RGD"/>
</dbReference>
<dbReference type="InterPro" id="IPR012568">
    <property type="entry name" value="KI67R"/>
</dbReference>
<dbReference type="GO" id="GO:0051321">
    <property type="term" value="P:meiotic cell cycle"/>
    <property type="evidence" value="ECO:0000266"/>
    <property type="project" value="RGD"/>
</dbReference>
<feature type="region of interest" description="Disordered" evidence="7">
    <location>
        <begin position="1376"/>
        <end position="1453"/>
    </location>
</feature>
<feature type="domain" description="FHA" evidence="8">
    <location>
        <begin position="27"/>
        <end position="76"/>
    </location>
</feature>
<dbReference type="RGD" id="1305476">
    <property type="gene designation" value="Mki67"/>
</dbReference>
<dbReference type="Pfam" id="PF08065">
    <property type="entry name" value="KI67R"/>
    <property type="match status" value="15"/>
</dbReference>
<dbReference type="SMART" id="SM00240">
    <property type="entry name" value="FHA"/>
    <property type="match status" value="1"/>
</dbReference>
<dbReference type="STRING" id="10116.ENSRNOP00000038727"/>
<feature type="region of interest" description="Disordered" evidence="7">
    <location>
        <begin position="1255"/>
        <end position="1332"/>
    </location>
</feature>
<keyword evidence="10" id="KW-1185">Reference proteome</keyword>
<feature type="compositionally biased region" description="Basic residues" evidence="7">
    <location>
        <begin position="1679"/>
        <end position="1688"/>
    </location>
</feature>
<dbReference type="GO" id="GO:0050673">
    <property type="term" value="P:epithelial cell proliferation"/>
    <property type="evidence" value="ECO:0000266"/>
    <property type="project" value="RGD"/>
</dbReference>
<dbReference type="Bgee" id="ENSRNOG00000028137">
    <property type="expression patterns" value="Expressed in thymus and 18 other cell types or tissues"/>
</dbReference>
<feature type="region of interest" description="Disordered" evidence="7">
    <location>
        <begin position="850"/>
        <end position="902"/>
    </location>
</feature>
<feature type="compositionally biased region" description="Basic and acidic residues" evidence="7">
    <location>
        <begin position="234"/>
        <end position="267"/>
    </location>
</feature>
<organism evidence="9 10">
    <name type="scientific">Rattus norvegicus</name>
    <name type="common">Rat</name>
    <dbReference type="NCBI Taxonomy" id="10116"/>
    <lineage>
        <taxon>Eukaryota</taxon>
        <taxon>Metazoa</taxon>
        <taxon>Chordata</taxon>
        <taxon>Craniata</taxon>
        <taxon>Vertebrata</taxon>
        <taxon>Euteleostomi</taxon>
        <taxon>Mammalia</taxon>
        <taxon>Eutheria</taxon>
        <taxon>Euarchontoglires</taxon>
        <taxon>Glires</taxon>
        <taxon>Rodentia</taxon>
        <taxon>Myomorpha</taxon>
        <taxon>Muroidea</taxon>
        <taxon>Muridae</taxon>
        <taxon>Murinae</taxon>
        <taxon>Rattus</taxon>
    </lineage>
</organism>
<feature type="compositionally biased region" description="Polar residues" evidence="7">
    <location>
        <begin position="2320"/>
        <end position="2346"/>
    </location>
</feature>
<feature type="region of interest" description="Disordered" evidence="7">
    <location>
        <begin position="706"/>
        <end position="745"/>
    </location>
</feature>
<feature type="region of interest" description="Disordered" evidence="7">
    <location>
        <begin position="2009"/>
        <end position="2070"/>
    </location>
</feature>
<feature type="region of interest" description="Disordered" evidence="7">
    <location>
        <begin position="2156"/>
        <end position="2293"/>
    </location>
</feature>
<keyword evidence="3" id="KW-0597">Phosphoprotein</keyword>
<name>D4A0Y6_RAT</name>
<dbReference type="GO" id="GO:0072574">
    <property type="term" value="P:hepatocyte proliferation"/>
    <property type="evidence" value="ECO:0000266"/>
    <property type="project" value="RGD"/>
</dbReference>
<dbReference type="CDD" id="cd22673">
    <property type="entry name" value="FHA_Ki67"/>
    <property type="match status" value="1"/>
</dbReference>
<dbReference type="GO" id="GO:0007059">
    <property type="term" value="P:chromosome segregation"/>
    <property type="evidence" value="ECO:0000266"/>
    <property type="project" value="RGD"/>
</dbReference>
<feature type="compositionally biased region" description="Polar residues" evidence="7">
    <location>
        <begin position="2205"/>
        <end position="2217"/>
    </location>
</feature>
<evidence type="ECO:0000313" key="10">
    <source>
        <dbReference type="Proteomes" id="UP000002494"/>
    </source>
</evidence>
<feature type="compositionally biased region" description="Basic residues" evidence="7">
    <location>
        <begin position="1437"/>
        <end position="1446"/>
    </location>
</feature>
<dbReference type="HOGENOM" id="CLU_000534_0_0_1"/>
<dbReference type="Proteomes" id="UP000002494">
    <property type="component" value="Chromosome 1"/>
</dbReference>
<feature type="compositionally biased region" description="Polar residues" evidence="7">
    <location>
        <begin position="711"/>
        <end position="738"/>
    </location>
</feature>
<feature type="compositionally biased region" description="Basic and acidic residues" evidence="7">
    <location>
        <begin position="3079"/>
        <end position="3101"/>
    </location>
</feature>
<dbReference type="GO" id="GO:0031100">
    <property type="term" value="P:animal organ regeneration"/>
    <property type="evidence" value="ECO:0000270"/>
    <property type="project" value="RGD"/>
</dbReference>
<feature type="compositionally biased region" description="Polar residues" evidence="7">
    <location>
        <begin position="212"/>
        <end position="224"/>
    </location>
</feature>
<feature type="region of interest" description="Disordered" evidence="7">
    <location>
        <begin position="98"/>
        <end position="354"/>
    </location>
</feature>
<feature type="compositionally biased region" description="Low complexity" evidence="7">
    <location>
        <begin position="2514"/>
        <end position="2523"/>
    </location>
</feature>
<dbReference type="InParanoid" id="D4A0Y6"/>
<keyword evidence="5" id="KW-0539">Nucleus</keyword>
<dbReference type="PANTHER" id="PTHR21603">
    <property type="entry name" value="ANTIGEN KI-67-LIKE PROTEIN"/>
    <property type="match status" value="1"/>
</dbReference>
<protein>
    <submittedName>
        <fullName evidence="9">Marker of proliferation Ki-67</fullName>
    </submittedName>
</protein>
<dbReference type="GO" id="GO:0072089">
    <property type="term" value="P:stem cell proliferation"/>
    <property type="evidence" value="ECO:0000266"/>
    <property type="project" value="RGD"/>
</dbReference>
<keyword evidence="4" id="KW-0832">Ubl conjugation</keyword>
<feature type="compositionally biased region" description="Basic and acidic residues" evidence="7">
    <location>
        <begin position="870"/>
        <end position="885"/>
    </location>
</feature>
<feature type="compositionally biased region" description="Polar residues" evidence="7">
    <location>
        <begin position="783"/>
        <end position="795"/>
    </location>
</feature>
<feature type="compositionally biased region" description="Basic residues" evidence="7">
    <location>
        <begin position="1195"/>
        <end position="1204"/>
    </location>
</feature>
<dbReference type="GeneTree" id="ENSGT00940000154352"/>